<dbReference type="RefSeq" id="XP_016221630.1">
    <property type="nucleotide sequence ID" value="XM_016372298.1"/>
</dbReference>
<organism evidence="2 3">
    <name type="scientific">Exophiala mesophila</name>
    <name type="common">Black yeast-like fungus</name>
    <dbReference type="NCBI Taxonomy" id="212818"/>
    <lineage>
        <taxon>Eukaryota</taxon>
        <taxon>Fungi</taxon>
        <taxon>Dikarya</taxon>
        <taxon>Ascomycota</taxon>
        <taxon>Pezizomycotina</taxon>
        <taxon>Eurotiomycetes</taxon>
        <taxon>Chaetothyriomycetidae</taxon>
        <taxon>Chaetothyriales</taxon>
        <taxon>Herpotrichiellaceae</taxon>
        <taxon>Exophiala</taxon>
    </lineage>
</organism>
<dbReference type="Pfam" id="PF01042">
    <property type="entry name" value="Ribonuc_L-PSP"/>
    <property type="match status" value="1"/>
</dbReference>
<evidence type="ECO:0000256" key="1">
    <source>
        <dbReference type="ARBA" id="ARBA00010552"/>
    </source>
</evidence>
<keyword evidence="3" id="KW-1185">Reference proteome</keyword>
<proteinExistence type="inferred from homology"/>
<dbReference type="PANTHER" id="PTHR11803:SF58">
    <property type="entry name" value="PROTEIN HMF1-RELATED"/>
    <property type="match status" value="1"/>
</dbReference>
<sequence length="141" mass="15064">MSKITFVNPPTLFDPTGHNYSHASVTDSPKRIIHTAGQVAIDQNGQIPSTFEAQARLIFSNIKIILAEAGASVKDITMITGFVVDYSSNTVVFELIKEFLTISGIEVHKPPQAVIPVTELAIPGCKLEILVVAAAPGGPRL</sequence>
<dbReference type="GeneID" id="27325246"/>
<dbReference type="Proteomes" id="UP000054302">
    <property type="component" value="Unassembled WGS sequence"/>
</dbReference>
<dbReference type="PANTHER" id="PTHR11803">
    <property type="entry name" value="2-IMINOBUTANOATE/2-IMINOPROPANOATE DEAMINASE RIDA"/>
    <property type="match status" value="1"/>
</dbReference>
<dbReference type="VEuPathDB" id="FungiDB:PV10_07401"/>
<dbReference type="OMA" id="NARVIHT"/>
<dbReference type="InterPro" id="IPR006175">
    <property type="entry name" value="YjgF/YER057c/UK114"/>
</dbReference>
<dbReference type="HOGENOM" id="CLU_100715_4_3_1"/>
<name>A0A0D1XPN3_EXOME</name>
<evidence type="ECO:0000313" key="2">
    <source>
        <dbReference type="EMBL" id="KIV90056.1"/>
    </source>
</evidence>
<dbReference type="GO" id="GO:0019239">
    <property type="term" value="F:deaminase activity"/>
    <property type="evidence" value="ECO:0007669"/>
    <property type="project" value="TreeGrafter"/>
</dbReference>
<dbReference type="EMBL" id="KN847524">
    <property type="protein sequence ID" value="KIV90056.1"/>
    <property type="molecule type" value="Genomic_DNA"/>
</dbReference>
<dbReference type="InterPro" id="IPR035959">
    <property type="entry name" value="RutC-like_sf"/>
</dbReference>
<dbReference type="OrthoDB" id="309640at2759"/>
<reference evidence="2 3" key="1">
    <citation type="submission" date="2015-01" db="EMBL/GenBank/DDBJ databases">
        <title>The Genome Sequence of Exophiala mesophila CBS40295.</title>
        <authorList>
            <consortium name="The Broad Institute Genomics Platform"/>
            <person name="Cuomo C."/>
            <person name="de Hoog S."/>
            <person name="Gorbushina A."/>
            <person name="Stielow B."/>
            <person name="Teixiera M."/>
            <person name="Abouelleil A."/>
            <person name="Chapman S.B."/>
            <person name="Priest M."/>
            <person name="Young S.K."/>
            <person name="Wortman J."/>
            <person name="Nusbaum C."/>
            <person name="Birren B."/>
        </authorList>
    </citation>
    <scope>NUCLEOTIDE SEQUENCE [LARGE SCALE GENOMIC DNA]</scope>
    <source>
        <strain evidence="2 3">CBS 40295</strain>
    </source>
</reference>
<accession>A0A0D1XPN3</accession>
<dbReference type="CDD" id="cd00448">
    <property type="entry name" value="YjgF_YER057c_UK114_family"/>
    <property type="match status" value="1"/>
</dbReference>
<protein>
    <submittedName>
        <fullName evidence="2">Uncharacterized protein</fullName>
    </submittedName>
</protein>
<dbReference type="SUPFAM" id="SSF55298">
    <property type="entry name" value="YjgF-like"/>
    <property type="match status" value="1"/>
</dbReference>
<dbReference type="Gene3D" id="3.30.1330.40">
    <property type="entry name" value="RutC-like"/>
    <property type="match status" value="1"/>
</dbReference>
<comment type="similarity">
    <text evidence="1">Belongs to the RutC family.</text>
</comment>
<gene>
    <name evidence="2" type="ORF">PV10_07401</name>
</gene>
<evidence type="ECO:0000313" key="3">
    <source>
        <dbReference type="Proteomes" id="UP000054302"/>
    </source>
</evidence>
<dbReference type="AlphaFoldDB" id="A0A0D1XPN3"/>
<dbReference type="GO" id="GO:0005829">
    <property type="term" value="C:cytosol"/>
    <property type="evidence" value="ECO:0007669"/>
    <property type="project" value="TreeGrafter"/>
</dbReference>